<keyword evidence="3" id="KW-1185">Reference proteome</keyword>
<dbReference type="AlphaFoldDB" id="A0A3G8JLN6"/>
<evidence type="ECO:0000256" key="1">
    <source>
        <dbReference type="SAM" id="Phobius"/>
    </source>
</evidence>
<keyword evidence="1" id="KW-1133">Transmembrane helix</keyword>
<accession>A0A3G8JLN6</accession>
<dbReference type="RefSeq" id="WP_164473784.1">
    <property type="nucleotide sequence ID" value="NZ_CP033972.1"/>
</dbReference>
<feature type="transmembrane region" description="Helical" evidence="1">
    <location>
        <begin position="20"/>
        <end position="42"/>
    </location>
</feature>
<dbReference type="Proteomes" id="UP000271469">
    <property type="component" value="Chromosome"/>
</dbReference>
<name>A0A3G8JLN6_9ACTN</name>
<protein>
    <submittedName>
        <fullName evidence="2">Uncharacterized protein</fullName>
    </submittedName>
</protein>
<sequence>MASPQVASSQGTDYSPTRVHVWRVLSMLAALVAVVVGLLLIVTSAA</sequence>
<dbReference type="KEGG" id="gom:D7316_02591"/>
<reference evidence="2 3" key="1">
    <citation type="submission" date="2018-11" db="EMBL/GenBank/DDBJ databases">
        <title>Gordonia insulae sp. nov., isolated from an island soil.</title>
        <authorList>
            <person name="Kim Y.S."/>
            <person name="Kim S.B."/>
        </authorList>
    </citation>
    <scope>NUCLEOTIDE SEQUENCE [LARGE SCALE GENOMIC DNA]</scope>
    <source>
        <strain evidence="2 3">MMS17-SY073</strain>
    </source>
</reference>
<proteinExistence type="predicted"/>
<gene>
    <name evidence="2" type="ORF">D7316_02591</name>
</gene>
<keyword evidence="1" id="KW-0812">Transmembrane</keyword>
<organism evidence="2 3">
    <name type="scientific">Gordonia insulae</name>
    <dbReference type="NCBI Taxonomy" id="2420509"/>
    <lineage>
        <taxon>Bacteria</taxon>
        <taxon>Bacillati</taxon>
        <taxon>Actinomycetota</taxon>
        <taxon>Actinomycetes</taxon>
        <taxon>Mycobacteriales</taxon>
        <taxon>Gordoniaceae</taxon>
        <taxon>Gordonia</taxon>
    </lineage>
</organism>
<evidence type="ECO:0000313" key="2">
    <source>
        <dbReference type="EMBL" id="AZG45991.1"/>
    </source>
</evidence>
<keyword evidence="1" id="KW-0472">Membrane</keyword>
<evidence type="ECO:0000313" key="3">
    <source>
        <dbReference type="Proteomes" id="UP000271469"/>
    </source>
</evidence>
<dbReference type="EMBL" id="CP033972">
    <property type="protein sequence ID" value="AZG45991.1"/>
    <property type="molecule type" value="Genomic_DNA"/>
</dbReference>